<feature type="chain" id="PRO_5018327015" evidence="2">
    <location>
        <begin position="20"/>
        <end position="489"/>
    </location>
</feature>
<keyword evidence="2" id="KW-0732">Signal</keyword>
<dbReference type="InterPro" id="IPR001478">
    <property type="entry name" value="PDZ"/>
</dbReference>
<dbReference type="PROSITE" id="PS01159">
    <property type="entry name" value="WW_DOMAIN_1"/>
    <property type="match status" value="1"/>
</dbReference>
<reference evidence="5" key="3">
    <citation type="submission" date="2025-09" db="UniProtKB">
        <authorList>
            <consortium name="Ensembl"/>
        </authorList>
    </citation>
    <scope>IDENTIFICATION</scope>
</reference>
<reference evidence="5 6" key="1">
    <citation type="journal article" date="2014" name="Nature">
        <title>The genomic substrate for adaptive radiation in African cichlid fish.</title>
        <authorList>
            <person name="Brawand D."/>
            <person name="Wagner C.E."/>
            <person name="Li Y.I."/>
            <person name="Malinsky M."/>
            <person name="Keller I."/>
            <person name="Fan S."/>
            <person name="Simakov O."/>
            <person name="Ng A.Y."/>
            <person name="Lim Z.W."/>
            <person name="Bezault E."/>
            <person name="Turner-Maier J."/>
            <person name="Johnson J."/>
            <person name="Alcazar R."/>
            <person name="Noh H.J."/>
            <person name="Russell P."/>
            <person name="Aken B."/>
            <person name="Alfoldi J."/>
            <person name="Amemiya C."/>
            <person name="Azzouzi N."/>
            <person name="Baroiller J.F."/>
            <person name="Barloy-Hubler F."/>
            <person name="Berlin A."/>
            <person name="Bloomquist R."/>
            <person name="Carleton K.L."/>
            <person name="Conte M.A."/>
            <person name="D'Cotta H."/>
            <person name="Eshel O."/>
            <person name="Gaffney L."/>
            <person name="Galibert F."/>
            <person name="Gante H.F."/>
            <person name="Gnerre S."/>
            <person name="Greuter L."/>
            <person name="Guyon R."/>
            <person name="Haddad N.S."/>
            <person name="Haerty W."/>
            <person name="Harris R.M."/>
            <person name="Hofmann H.A."/>
            <person name="Hourlier T."/>
            <person name="Hulata G."/>
            <person name="Jaffe D.B."/>
            <person name="Lara M."/>
            <person name="Lee A.P."/>
            <person name="MacCallum I."/>
            <person name="Mwaiko S."/>
            <person name="Nikaido M."/>
            <person name="Nishihara H."/>
            <person name="Ozouf-Costaz C."/>
            <person name="Penman D.J."/>
            <person name="Przybylski D."/>
            <person name="Rakotomanga M."/>
            <person name="Renn S.C.P."/>
            <person name="Ribeiro F.J."/>
            <person name="Ron M."/>
            <person name="Salzburger W."/>
            <person name="Sanchez-Pulido L."/>
            <person name="Santos M.E."/>
            <person name="Searle S."/>
            <person name="Sharpe T."/>
            <person name="Swofford R."/>
            <person name="Tan F.J."/>
            <person name="Williams L."/>
            <person name="Young S."/>
            <person name="Yin S."/>
            <person name="Okada N."/>
            <person name="Kocher T.D."/>
            <person name="Miska E.A."/>
            <person name="Lander E.S."/>
            <person name="Venkatesh B."/>
            <person name="Fernald R.D."/>
            <person name="Meyer A."/>
            <person name="Ponting C.P."/>
            <person name="Streelman J.T."/>
            <person name="Lindblad-Toh K."/>
            <person name="Seehausen O."/>
            <person name="Di Palma F."/>
        </authorList>
    </citation>
    <scope>NUCLEOTIDE SEQUENCE</scope>
</reference>
<dbReference type="CDD" id="cd06698">
    <property type="entry name" value="PDZ1_hSTXBP4-PDZ2_GgSTXBP4-like"/>
    <property type="match status" value="1"/>
</dbReference>
<dbReference type="InterPro" id="IPR001202">
    <property type="entry name" value="WW_dom"/>
</dbReference>
<dbReference type="CDD" id="cd00201">
    <property type="entry name" value="WW"/>
    <property type="match status" value="1"/>
</dbReference>
<dbReference type="SUPFAM" id="SSF50156">
    <property type="entry name" value="PDZ domain-like"/>
    <property type="match status" value="1"/>
</dbReference>
<feature type="region of interest" description="Disordered" evidence="1">
    <location>
        <begin position="445"/>
        <end position="489"/>
    </location>
</feature>
<feature type="signal peptide" evidence="2">
    <location>
        <begin position="1"/>
        <end position="19"/>
    </location>
</feature>
<evidence type="ECO:0000256" key="2">
    <source>
        <dbReference type="SAM" id="SignalP"/>
    </source>
</evidence>
<feature type="domain" description="WW" evidence="3">
    <location>
        <begin position="418"/>
        <end position="451"/>
    </location>
</feature>
<dbReference type="SMART" id="SM00228">
    <property type="entry name" value="PDZ"/>
    <property type="match status" value="1"/>
</dbReference>
<dbReference type="GO" id="GO:0019905">
    <property type="term" value="F:syntaxin binding"/>
    <property type="evidence" value="ECO:0007669"/>
    <property type="project" value="TreeGrafter"/>
</dbReference>
<dbReference type="InterPro" id="IPR036020">
    <property type="entry name" value="WW_dom_sf"/>
</dbReference>
<dbReference type="Gene3D" id="2.20.70.10">
    <property type="match status" value="1"/>
</dbReference>
<dbReference type="InterPro" id="IPR051342">
    <property type="entry name" value="PDZ_scaffold"/>
</dbReference>
<dbReference type="SUPFAM" id="SSF51045">
    <property type="entry name" value="WW domain"/>
    <property type="match status" value="1"/>
</dbReference>
<dbReference type="InterPro" id="IPR036034">
    <property type="entry name" value="PDZ_sf"/>
</dbReference>
<protein>
    <submittedName>
        <fullName evidence="5">Syntaxin binding protein 4</fullName>
    </submittedName>
</protein>
<dbReference type="GeneTree" id="ENSGT00390000002226"/>
<dbReference type="PANTHER" id="PTHR19964">
    <property type="entry name" value="MULTIPLE PDZ DOMAIN PROTEIN"/>
    <property type="match status" value="1"/>
</dbReference>
<dbReference type="Gene3D" id="2.30.42.10">
    <property type="match status" value="1"/>
</dbReference>
<evidence type="ECO:0000313" key="6">
    <source>
        <dbReference type="Proteomes" id="UP000265160"/>
    </source>
</evidence>
<dbReference type="SMART" id="SM00456">
    <property type="entry name" value="WW"/>
    <property type="match status" value="1"/>
</dbReference>
<dbReference type="PROSITE" id="PS50020">
    <property type="entry name" value="WW_DOMAIN_2"/>
    <property type="match status" value="1"/>
</dbReference>
<dbReference type="Proteomes" id="UP000265160">
    <property type="component" value="LG8"/>
</dbReference>
<dbReference type="PROSITE" id="PS50106">
    <property type="entry name" value="PDZ"/>
    <property type="match status" value="1"/>
</dbReference>
<keyword evidence="6" id="KW-1185">Reference proteome</keyword>
<dbReference type="Pfam" id="PF00397">
    <property type="entry name" value="WW"/>
    <property type="match status" value="1"/>
</dbReference>
<dbReference type="Ensembl" id="ENSMZET00005014562.1">
    <property type="protein sequence ID" value="ENSMZEP00005014089.1"/>
    <property type="gene ID" value="ENSMZEG00005010613.1"/>
</dbReference>
<name>A0A3P9BW31_9CICH</name>
<evidence type="ECO:0000313" key="5">
    <source>
        <dbReference type="Ensembl" id="ENSMZEP00005014089.1"/>
    </source>
</evidence>
<feature type="compositionally biased region" description="Polar residues" evidence="1">
    <location>
        <begin position="479"/>
        <end position="489"/>
    </location>
</feature>
<dbReference type="GO" id="GO:0061178">
    <property type="term" value="P:regulation of insulin secretion involved in cellular response to glucose stimulus"/>
    <property type="evidence" value="ECO:0007669"/>
    <property type="project" value="TreeGrafter"/>
</dbReference>
<evidence type="ECO:0000256" key="1">
    <source>
        <dbReference type="SAM" id="MobiDB-lite"/>
    </source>
</evidence>
<reference evidence="5" key="2">
    <citation type="submission" date="2025-08" db="UniProtKB">
        <authorList>
            <consortium name="Ensembl"/>
        </authorList>
    </citation>
    <scope>IDENTIFICATION</scope>
</reference>
<proteinExistence type="predicted"/>
<feature type="compositionally biased region" description="Low complexity" evidence="1">
    <location>
        <begin position="447"/>
        <end position="456"/>
    </location>
</feature>
<sequence>MTACFLISLSCRLSLCVLSDSVIQLICVAKGTGLGLIIKGGANRPEGPMVFIQEIAPGGDCQKDGRLQVGDQLVSINKESLIGVTYEEARGILTRTKLRYETIESSVRQHEVMISLHADGNATNIIQLHGNRGKTFLFPNPNKTQNVFVYFITTQQCQLNQFMSRYSLLIGQRLFVSVCLHHVSCVSICVCGCVQALELIGLKPSDTQRQTLRSRLRADPAGTVAFTGKTSSLSSPVAVLLQVSLILTPVQDIMYFYLYLALEVKHSAEESRALRTRIQLAEAAQKQARGMEMDYEEVIHLLEAEIAELKTQRMEHQPSAQNKSLQKETKLKKRAAVLECQLRKSEAAKKGFEMSTGKLLSFVEVKLFSFQTSRYNVKVGASSQGLAARYKKSPWTAATLAQEAQELTRTVRAILDVDCLPYGWEEAYTADGVKYYINHVTQTTSWSPPGSSGGAPELTPPPQETSEVGEGCDGEAVKQRQNPTAEMKM</sequence>
<dbReference type="AlphaFoldDB" id="A0A3P9BW31"/>
<dbReference type="FunFam" id="2.20.70.10:FF:000034">
    <property type="entry name" value="syntaxin-binding protein 4 isoform X1"/>
    <property type="match status" value="1"/>
</dbReference>
<evidence type="ECO:0000259" key="4">
    <source>
        <dbReference type="PROSITE" id="PS50106"/>
    </source>
</evidence>
<dbReference type="Pfam" id="PF00595">
    <property type="entry name" value="PDZ"/>
    <property type="match status" value="1"/>
</dbReference>
<organism evidence="5 6">
    <name type="scientific">Maylandia zebra</name>
    <name type="common">zebra mbuna</name>
    <dbReference type="NCBI Taxonomy" id="106582"/>
    <lineage>
        <taxon>Eukaryota</taxon>
        <taxon>Metazoa</taxon>
        <taxon>Chordata</taxon>
        <taxon>Craniata</taxon>
        <taxon>Vertebrata</taxon>
        <taxon>Euteleostomi</taxon>
        <taxon>Actinopterygii</taxon>
        <taxon>Neopterygii</taxon>
        <taxon>Teleostei</taxon>
        <taxon>Neoteleostei</taxon>
        <taxon>Acanthomorphata</taxon>
        <taxon>Ovalentaria</taxon>
        <taxon>Cichlomorphae</taxon>
        <taxon>Cichliformes</taxon>
        <taxon>Cichlidae</taxon>
        <taxon>African cichlids</taxon>
        <taxon>Pseudocrenilabrinae</taxon>
        <taxon>Haplochromini</taxon>
        <taxon>Maylandia</taxon>
        <taxon>Maylandia zebra complex</taxon>
    </lineage>
</organism>
<feature type="domain" description="PDZ" evidence="4">
    <location>
        <begin position="22"/>
        <end position="96"/>
    </location>
</feature>
<accession>A0A3P9BW31</accession>
<dbReference type="GO" id="GO:0008286">
    <property type="term" value="P:insulin receptor signaling pathway"/>
    <property type="evidence" value="ECO:0007669"/>
    <property type="project" value="TreeGrafter"/>
</dbReference>
<dbReference type="PANTHER" id="PTHR19964:SF16">
    <property type="entry name" value="SYNTAXIN-BINDING PROTEIN 4"/>
    <property type="match status" value="1"/>
</dbReference>
<evidence type="ECO:0000259" key="3">
    <source>
        <dbReference type="PROSITE" id="PS50020"/>
    </source>
</evidence>
<dbReference type="GO" id="GO:0031410">
    <property type="term" value="C:cytoplasmic vesicle"/>
    <property type="evidence" value="ECO:0007669"/>
    <property type="project" value="TreeGrafter"/>
</dbReference>